<keyword evidence="1" id="KW-0472">Membrane</keyword>
<keyword evidence="1" id="KW-0812">Transmembrane</keyword>
<gene>
    <name evidence="2" type="ORF">H7F21_12800</name>
</gene>
<name>A0A842IXF7_9FLAO</name>
<dbReference type="EMBL" id="JACLCP010000004">
    <property type="protein sequence ID" value="MBC2845977.1"/>
    <property type="molecule type" value="Genomic_DNA"/>
</dbReference>
<keyword evidence="1" id="KW-1133">Transmembrane helix</keyword>
<protein>
    <submittedName>
        <fullName evidence="2">Uncharacterized protein</fullName>
    </submittedName>
</protein>
<dbReference type="Proteomes" id="UP000533900">
    <property type="component" value="Unassembled WGS sequence"/>
</dbReference>
<evidence type="ECO:0000256" key="1">
    <source>
        <dbReference type="SAM" id="Phobius"/>
    </source>
</evidence>
<dbReference type="RefSeq" id="WP_185789701.1">
    <property type="nucleotide sequence ID" value="NZ_JACLCP010000004.1"/>
</dbReference>
<keyword evidence="3" id="KW-1185">Reference proteome</keyword>
<evidence type="ECO:0000313" key="2">
    <source>
        <dbReference type="EMBL" id="MBC2845977.1"/>
    </source>
</evidence>
<organism evidence="2 3">
    <name type="scientific">Winogradskyella flava</name>
    <dbReference type="NCBI Taxonomy" id="1884876"/>
    <lineage>
        <taxon>Bacteria</taxon>
        <taxon>Pseudomonadati</taxon>
        <taxon>Bacteroidota</taxon>
        <taxon>Flavobacteriia</taxon>
        <taxon>Flavobacteriales</taxon>
        <taxon>Flavobacteriaceae</taxon>
        <taxon>Winogradskyella</taxon>
    </lineage>
</organism>
<dbReference type="AlphaFoldDB" id="A0A842IXF7"/>
<comment type="caution">
    <text evidence="2">The sequence shown here is derived from an EMBL/GenBank/DDBJ whole genome shotgun (WGS) entry which is preliminary data.</text>
</comment>
<feature type="transmembrane region" description="Helical" evidence="1">
    <location>
        <begin position="47"/>
        <end position="68"/>
    </location>
</feature>
<proteinExistence type="predicted"/>
<accession>A0A842IXF7</accession>
<evidence type="ECO:0000313" key="3">
    <source>
        <dbReference type="Proteomes" id="UP000533900"/>
    </source>
</evidence>
<dbReference type="PROSITE" id="PS51257">
    <property type="entry name" value="PROKAR_LIPOPROTEIN"/>
    <property type="match status" value="1"/>
</dbReference>
<feature type="transmembrane region" description="Helical" evidence="1">
    <location>
        <begin position="21"/>
        <end position="41"/>
    </location>
</feature>
<sequence>MKLTLSDRINFGIVAIKKHGFLLTMGLAFLGIGCFLIYLGIKNNNNIPLLVAGGFVILFMTFFLGYTMPSSLSFYYEKAIVKKYGSYTTASVIGKHVEDQSYEERIDNRVDNIELLFYIIDYKYTYQEEYFGSFYVTNKACFEAIEIGSDIPIKFLKHKPEQAKPRRQKLCKDLGLETNMCN</sequence>
<reference evidence="2" key="1">
    <citation type="submission" date="2020-08" db="EMBL/GenBank/DDBJ databases">
        <title>Winogradskyella ouciana sp. nov., isolated from the hadal seawater of the Mariana Trench.</title>
        <authorList>
            <person name="He X."/>
        </authorList>
    </citation>
    <scope>NUCLEOTIDE SEQUENCE [LARGE SCALE GENOMIC DNA]</scope>
    <source>
        <strain evidence="2">KCTC 52348</strain>
    </source>
</reference>